<dbReference type="Pfam" id="PF12763">
    <property type="entry name" value="EH"/>
    <property type="match status" value="1"/>
</dbReference>
<reference evidence="7 8" key="1">
    <citation type="journal article" date="2018" name="MBio">
        <title>Comparative Genomics Reveals the Core Gene Toolbox for the Fungus-Insect Symbiosis.</title>
        <authorList>
            <person name="Wang Y."/>
            <person name="Stata M."/>
            <person name="Wang W."/>
            <person name="Stajich J.E."/>
            <person name="White M.M."/>
            <person name="Moncalvo J.M."/>
        </authorList>
    </citation>
    <scope>NUCLEOTIDE SEQUENCE [LARGE SCALE GENOMIC DNA]</scope>
    <source>
        <strain evidence="7 8">SWE-8-4</strain>
    </source>
</reference>
<dbReference type="GO" id="GO:0005509">
    <property type="term" value="F:calcium ion binding"/>
    <property type="evidence" value="ECO:0007669"/>
    <property type="project" value="InterPro"/>
</dbReference>
<dbReference type="InterPro" id="IPR001452">
    <property type="entry name" value="SH3_domain"/>
</dbReference>
<dbReference type="SMART" id="SM00326">
    <property type="entry name" value="SH3"/>
    <property type="match status" value="1"/>
</dbReference>
<dbReference type="PROSITE" id="PS00018">
    <property type="entry name" value="EF_HAND_1"/>
    <property type="match status" value="1"/>
</dbReference>
<dbReference type="AlphaFoldDB" id="A0A2T9YEN9"/>
<evidence type="ECO:0000259" key="6">
    <source>
        <dbReference type="PROSITE" id="PS50222"/>
    </source>
</evidence>
<protein>
    <recommendedName>
        <fullName evidence="9">SH3 domain-containing protein</fullName>
    </recommendedName>
</protein>
<dbReference type="SUPFAM" id="SSF50044">
    <property type="entry name" value="SH3-domain"/>
    <property type="match status" value="1"/>
</dbReference>
<evidence type="ECO:0000313" key="7">
    <source>
        <dbReference type="EMBL" id="PVU90775.1"/>
    </source>
</evidence>
<sequence>MIAKAICSCKAESEDEISFIKDQLVVNIEKSSEDGWFYGTVEDSGQRGLFPENYVQFIEDSTNDKKNVVQPLKNLAKGATELNKSTFEAMKNELLYPQKPSSGALEQKNDIKTSSAETSFLTKAVRTFEPADFEPRVMFNGANKLEVDLSATVEPKVSKAEIDFKSAFPSVTNKISNSTVSTITPFDTNSISLDSSQKIIETQPIIPGRAKPVPNRSTKPAINSIPFCSPANSSNNVNTKNGTEPNMTETTNNKPKPNPKPQNLDVSKPTPINSLNALKGLNLESGPKELNKPPVNPATKPKNILNSSLNTPATQPFKAETNVQNNIKKVVSSNIKDKPSVNYKAKPTAVILPNNTAKQSHETLVKSIHGREFDFKGAQSNFNEFDKIAQNFEKSEQVYFKKSEEEADKTNTNIGNINRIIRPEIVVKPESLANNNADRTLAFLQQGGLKSKQMAQTRTQDAEKSPVLHSSISSPIRGEHIAVSKPARLEPSIVEIKHSVGFKAGPKNGYKGAENTDKVVNLGFSGNQLDMFSSRVLENGGANIPLSQKTAENGSNSGIVNREKPRIKENTPKLPPPLPSRLSLPNTMEKMNANISLRSSSFMAAGSFSHNQSYGQIDSKNSTKFPLLSANKCRLYSHLFRKNDKKKRQSLEKGVVMAILDKPSLQTKDGRADLSHIWTLADRDKDGVLSLPEFILAMWLADFYIDQEFLPDTLVFDDIQTAYQYKETK</sequence>
<dbReference type="PROSITE" id="PS50002">
    <property type="entry name" value="SH3"/>
    <property type="match status" value="1"/>
</dbReference>
<feature type="compositionally biased region" description="Polar residues" evidence="4">
    <location>
        <begin position="230"/>
        <end position="242"/>
    </location>
</feature>
<evidence type="ECO:0000256" key="3">
    <source>
        <dbReference type="PROSITE-ProRule" id="PRU00192"/>
    </source>
</evidence>
<evidence type="ECO:0000256" key="1">
    <source>
        <dbReference type="ARBA" id="ARBA00022443"/>
    </source>
</evidence>
<dbReference type="Proteomes" id="UP000245383">
    <property type="component" value="Unassembled WGS sequence"/>
</dbReference>
<keyword evidence="2" id="KW-0106">Calcium</keyword>
<dbReference type="InterPro" id="IPR036028">
    <property type="entry name" value="SH3-like_dom_sf"/>
</dbReference>
<feature type="domain" description="SH3" evidence="5">
    <location>
        <begin position="1"/>
        <end position="60"/>
    </location>
</feature>
<feature type="region of interest" description="Disordered" evidence="4">
    <location>
        <begin position="207"/>
        <end position="317"/>
    </location>
</feature>
<evidence type="ECO:0008006" key="9">
    <source>
        <dbReference type="Google" id="ProtNLM"/>
    </source>
</evidence>
<organism evidence="7 8">
    <name type="scientific">Smittium simulii</name>
    <dbReference type="NCBI Taxonomy" id="133385"/>
    <lineage>
        <taxon>Eukaryota</taxon>
        <taxon>Fungi</taxon>
        <taxon>Fungi incertae sedis</taxon>
        <taxon>Zoopagomycota</taxon>
        <taxon>Kickxellomycotina</taxon>
        <taxon>Harpellomycetes</taxon>
        <taxon>Harpellales</taxon>
        <taxon>Legeriomycetaceae</taxon>
        <taxon>Smittium</taxon>
    </lineage>
</organism>
<dbReference type="InterPro" id="IPR011992">
    <property type="entry name" value="EF-hand-dom_pair"/>
</dbReference>
<dbReference type="InterPro" id="IPR002048">
    <property type="entry name" value="EF_hand_dom"/>
</dbReference>
<evidence type="ECO:0000256" key="4">
    <source>
        <dbReference type="SAM" id="MobiDB-lite"/>
    </source>
</evidence>
<feature type="compositionally biased region" description="Low complexity" evidence="4">
    <location>
        <begin position="243"/>
        <end position="255"/>
    </location>
</feature>
<feature type="domain" description="EF-hand" evidence="6">
    <location>
        <begin position="669"/>
        <end position="704"/>
    </location>
</feature>
<comment type="caution">
    <text evidence="7">The sequence shown here is derived from an EMBL/GenBank/DDBJ whole genome shotgun (WGS) entry which is preliminary data.</text>
</comment>
<dbReference type="Pfam" id="PF14604">
    <property type="entry name" value="SH3_9"/>
    <property type="match status" value="1"/>
</dbReference>
<dbReference type="InterPro" id="IPR018247">
    <property type="entry name" value="EF_Hand_1_Ca_BS"/>
</dbReference>
<evidence type="ECO:0000259" key="5">
    <source>
        <dbReference type="PROSITE" id="PS50002"/>
    </source>
</evidence>
<dbReference type="CDD" id="cd00052">
    <property type="entry name" value="EH"/>
    <property type="match status" value="1"/>
</dbReference>
<keyword evidence="8" id="KW-1185">Reference proteome</keyword>
<dbReference type="STRING" id="133385.A0A2T9YEN9"/>
<dbReference type="OrthoDB" id="10045710at2759"/>
<dbReference type="InterPro" id="IPR000261">
    <property type="entry name" value="EH_dom"/>
</dbReference>
<dbReference type="SUPFAM" id="SSF47473">
    <property type="entry name" value="EF-hand"/>
    <property type="match status" value="1"/>
</dbReference>
<evidence type="ECO:0000313" key="8">
    <source>
        <dbReference type="Proteomes" id="UP000245383"/>
    </source>
</evidence>
<keyword evidence="1 3" id="KW-0728">SH3 domain</keyword>
<dbReference type="EMBL" id="MBFR01000239">
    <property type="protein sequence ID" value="PVU90775.1"/>
    <property type="molecule type" value="Genomic_DNA"/>
</dbReference>
<gene>
    <name evidence="7" type="ORF">BB561_004727</name>
</gene>
<feature type="compositionally biased region" description="Polar residues" evidence="4">
    <location>
        <begin position="304"/>
        <end position="314"/>
    </location>
</feature>
<dbReference type="SMART" id="SM00027">
    <property type="entry name" value="EH"/>
    <property type="match status" value="1"/>
</dbReference>
<proteinExistence type="predicted"/>
<dbReference type="Gene3D" id="1.10.238.10">
    <property type="entry name" value="EF-hand"/>
    <property type="match status" value="1"/>
</dbReference>
<accession>A0A2T9YEN9</accession>
<dbReference type="Gene3D" id="2.30.30.40">
    <property type="entry name" value="SH3 Domains"/>
    <property type="match status" value="1"/>
</dbReference>
<evidence type="ECO:0000256" key="2">
    <source>
        <dbReference type="ARBA" id="ARBA00022837"/>
    </source>
</evidence>
<name>A0A2T9YEN9_9FUNG</name>
<dbReference type="PROSITE" id="PS50222">
    <property type="entry name" value="EF_HAND_2"/>
    <property type="match status" value="1"/>
</dbReference>